<dbReference type="EMBL" id="CP101527">
    <property type="protein sequence ID" value="UZW73579.1"/>
    <property type="molecule type" value="Genomic_DNA"/>
</dbReference>
<accession>A0A9E8KND3</accession>
<dbReference type="Proteomes" id="UP001164472">
    <property type="component" value="Chromosome"/>
</dbReference>
<keyword evidence="2" id="KW-1185">Reference proteome</keyword>
<dbReference type="AlphaFoldDB" id="A0A9E8KND3"/>
<sequence length="261" mass="29816">MMFLSISAMANCVPRTDYERIYCEIVEQGEGKGLPRFEDFRRNDVTVQQLLLKRPAAKLKITLPNSPNKAAVHQKQGLSKSTQSERIKKTTIKPLESRISEASSVSFSNCTVGGNIIVCGTRRFNLKMNEPNSRLAPGVLDDKYKMALPPYRGDAQDEQEVQFYLSGVYGRYIERMVDIGLGASTMSYARFCHTFYDLQAKNVDFSERFETMYRFLKKDKKTMVVKSEPSTLRPRDISQCDDVTSQIIVCDMGRVNWVYTH</sequence>
<reference evidence="1" key="1">
    <citation type="submission" date="2022-07" db="EMBL/GenBank/DDBJ databases">
        <title>Alkalimarinus sp. nov., isolated from gut of a Alitta virens.</title>
        <authorList>
            <person name="Yang A.I."/>
            <person name="Shin N.-R."/>
        </authorList>
    </citation>
    <scope>NUCLEOTIDE SEQUENCE</scope>
    <source>
        <strain evidence="1">FA028</strain>
    </source>
</reference>
<evidence type="ECO:0000313" key="1">
    <source>
        <dbReference type="EMBL" id="UZW73579.1"/>
    </source>
</evidence>
<dbReference type="KEGG" id="asem:NNL22_11065"/>
<dbReference type="RefSeq" id="WP_251809720.1">
    <property type="nucleotide sequence ID" value="NZ_CP101527.1"/>
</dbReference>
<protein>
    <submittedName>
        <fullName evidence="1">Uncharacterized protein</fullName>
    </submittedName>
</protein>
<organism evidence="1 2">
    <name type="scientific">Alkalimarinus sediminis</name>
    <dbReference type="NCBI Taxonomy" id="1632866"/>
    <lineage>
        <taxon>Bacteria</taxon>
        <taxon>Pseudomonadati</taxon>
        <taxon>Pseudomonadota</taxon>
        <taxon>Gammaproteobacteria</taxon>
        <taxon>Alteromonadales</taxon>
        <taxon>Alteromonadaceae</taxon>
        <taxon>Alkalimarinus</taxon>
    </lineage>
</organism>
<name>A0A9E8KND3_9ALTE</name>
<gene>
    <name evidence="1" type="ORF">NNL22_11065</name>
</gene>
<evidence type="ECO:0000313" key="2">
    <source>
        <dbReference type="Proteomes" id="UP001164472"/>
    </source>
</evidence>
<proteinExistence type="predicted"/>